<evidence type="ECO:0000256" key="1">
    <source>
        <dbReference type="ARBA" id="ARBA00023015"/>
    </source>
</evidence>
<accession>A0A840P5E1</accession>
<reference evidence="5 6" key="1">
    <citation type="submission" date="2020-08" db="EMBL/GenBank/DDBJ databases">
        <title>Genomic Encyclopedia of Type Strains, Phase IV (KMG-IV): sequencing the most valuable type-strain genomes for metagenomic binning, comparative biology and taxonomic classification.</title>
        <authorList>
            <person name="Goeker M."/>
        </authorList>
    </citation>
    <scope>NUCLEOTIDE SEQUENCE [LARGE SCALE GENOMIC DNA]</scope>
    <source>
        <strain evidence="5 6">DSM 45615</strain>
    </source>
</reference>
<evidence type="ECO:0000259" key="4">
    <source>
        <dbReference type="SMART" id="SM00418"/>
    </source>
</evidence>
<dbReference type="InterPro" id="IPR036388">
    <property type="entry name" value="WH-like_DNA-bd_sf"/>
</dbReference>
<keyword evidence="6" id="KW-1185">Reference proteome</keyword>
<feature type="domain" description="HTH arsR-type" evidence="4">
    <location>
        <begin position="14"/>
        <end position="109"/>
    </location>
</feature>
<dbReference type="Gene3D" id="1.10.10.10">
    <property type="entry name" value="Winged helix-like DNA-binding domain superfamily/Winged helix DNA-binding domain"/>
    <property type="match status" value="1"/>
</dbReference>
<keyword evidence="1" id="KW-0805">Transcription regulation</keyword>
<evidence type="ECO:0000313" key="6">
    <source>
        <dbReference type="Proteomes" id="UP000578449"/>
    </source>
</evidence>
<dbReference type="SMART" id="SM00418">
    <property type="entry name" value="HTH_ARSR"/>
    <property type="match status" value="1"/>
</dbReference>
<dbReference type="CDD" id="cd00090">
    <property type="entry name" value="HTH_ARSR"/>
    <property type="match status" value="1"/>
</dbReference>
<evidence type="ECO:0000256" key="3">
    <source>
        <dbReference type="ARBA" id="ARBA00023163"/>
    </source>
</evidence>
<sequence length="192" mass="21471">MSDKSDSYRISDPRILKVVAHPLRVRMLGLLRAEGPATATELARKVGESSGLTSYHLRELARHGFIEEDPERRDARERRWRAAHRYTSWSNGEMAATAEGREAMAFMRHRQIEVLAEGAAAFGRDLDAWSPEWVEAAGMSDHVVRLTPRSLGELHEGIEALLARLAERDAGDPAARQVTVHVAAYPRTPPEE</sequence>
<dbReference type="InterPro" id="IPR051081">
    <property type="entry name" value="HTH_MetalResp_TranReg"/>
</dbReference>
<dbReference type="AlphaFoldDB" id="A0A840P5E1"/>
<dbReference type="EMBL" id="JACHGN010000004">
    <property type="protein sequence ID" value="MBB5132690.1"/>
    <property type="molecule type" value="Genomic_DNA"/>
</dbReference>
<evidence type="ECO:0000313" key="5">
    <source>
        <dbReference type="EMBL" id="MBB5132690.1"/>
    </source>
</evidence>
<dbReference type="GO" id="GO:0003677">
    <property type="term" value="F:DNA binding"/>
    <property type="evidence" value="ECO:0007669"/>
    <property type="project" value="UniProtKB-KW"/>
</dbReference>
<dbReference type="InterPro" id="IPR001845">
    <property type="entry name" value="HTH_ArsR_DNA-bd_dom"/>
</dbReference>
<dbReference type="GO" id="GO:0003700">
    <property type="term" value="F:DNA-binding transcription factor activity"/>
    <property type="evidence" value="ECO:0007669"/>
    <property type="project" value="InterPro"/>
</dbReference>
<gene>
    <name evidence="5" type="ORF">HNP84_002406</name>
</gene>
<dbReference type="Pfam" id="PF12840">
    <property type="entry name" value="HTH_20"/>
    <property type="match status" value="1"/>
</dbReference>
<evidence type="ECO:0000256" key="2">
    <source>
        <dbReference type="ARBA" id="ARBA00023125"/>
    </source>
</evidence>
<keyword evidence="2 5" id="KW-0238">DNA-binding</keyword>
<comment type="caution">
    <text evidence="5">The sequence shown here is derived from an EMBL/GenBank/DDBJ whole genome shotgun (WGS) entry which is preliminary data.</text>
</comment>
<organism evidence="5 6">
    <name type="scientific">Thermocatellispora tengchongensis</name>
    <dbReference type="NCBI Taxonomy" id="1073253"/>
    <lineage>
        <taxon>Bacteria</taxon>
        <taxon>Bacillati</taxon>
        <taxon>Actinomycetota</taxon>
        <taxon>Actinomycetes</taxon>
        <taxon>Streptosporangiales</taxon>
        <taxon>Streptosporangiaceae</taxon>
        <taxon>Thermocatellispora</taxon>
    </lineage>
</organism>
<keyword evidence="3" id="KW-0804">Transcription</keyword>
<dbReference type="SUPFAM" id="SSF46785">
    <property type="entry name" value="Winged helix' DNA-binding domain"/>
    <property type="match status" value="1"/>
</dbReference>
<proteinExistence type="predicted"/>
<dbReference type="InterPro" id="IPR011991">
    <property type="entry name" value="ArsR-like_HTH"/>
</dbReference>
<dbReference type="PANTHER" id="PTHR33154:SF15">
    <property type="entry name" value="REGULATORY PROTEIN ARSR"/>
    <property type="match status" value="1"/>
</dbReference>
<dbReference type="PANTHER" id="PTHR33154">
    <property type="entry name" value="TRANSCRIPTIONAL REGULATOR, ARSR FAMILY"/>
    <property type="match status" value="1"/>
</dbReference>
<dbReference type="RefSeq" id="WP_185049646.1">
    <property type="nucleotide sequence ID" value="NZ_BAABIX010000003.1"/>
</dbReference>
<protein>
    <submittedName>
        <fullName evidence="5">DNA-binding transcriptional ArsR family regulator</fullName>
    </submittedName>
</protein>
<dbReference type="InterPro" id="IPR036390">
    <property type="entry name" value="WH_DNA-bd_sf"/>
</dbReference>
<name>A0A840P5E1_9ACTN</name>
<dbReference type="Proteomes" id="UP000578449">
    <property type="component" value="Unassembled WGS sequence"/>
</dbReference>